<protein>
    <recommendedName>
        <fullName evidence="5">Maltase</fullName>
    </recommendedName>
</protein>
<keyword evidence="7" id="KW-0732">Signal</keyword>
<evidence type="ECO:0000256" key="5">
    <source>
        <dbReference type="ARBA" id="ARBA00041343"/>
    </source>
</evidence>
<gene>
    <name evidence="11" type="ORF">BDA99DRAFT_74527</name>
</gene>
<evidence type="ECO:0000259" key="8">
    <source>
        <dbReference type="Pfam" id="PF01055"/>
    </source>
</evidence>
<name>A0AAD5JZW4_9FUNG</name>
<dbReference type="EMBL" id="JAIXMP010000014">
    <property type="protein sequence ID" value="KAI9262405.1"/>
    <property type="molecule type" value="Genomic_DNA"/>
</dbReference>
<dbReference type="InterPro" id="IPR000322">
    <property type="entry name" value="Glyco_hydro_31_TIM"/>
</dbReference>
<dbReference type="InterPro" id="IPR011013">
    <property type="entry name" value="Gal_mutarotase_sf_dom"/>
</dbReference>
<dbReference type="PROSITE" id="PS00129">
    <property type="entry name" value="GLYCOSYL_HYDROL_F31_1"/>
    <property type="match status" value="1"/>
</dbReference>
<organism evidence="11 12">
    <name type="scientific">Phascolomyces articulosus</name>
    <dbReference type="NCBI Taxonomy" id="60185"/>
    <lineage>
        <taxon>Eukaryota</taxon>
        <taxon>Fungi</taxon>
        <taxon>Fungi incertae sedis</taxon>
        <taxon>Mucoromycota</taxon>
        <taxon>Mucoromycotina</taxon>
        <taxon>Mucoromycetes</taxon>
        <taxon>Mucorales</taxon>
        <taxon>Lichtheimiaceae</taxon>
        <taxon>Phascolomyces</taxon>
    </lineage>
</organism>
<evidence type="ECO:0000256" key="4">
    <source>
        <dbReference type="ARBA" id="ARBA00023295"/>
    </source>
</evidence>
<comment type="similarity">
    <text evidence="1 6">Belongs to the glycosyl hydrolase 31 family.</text>
</comment>
<evidence type="ECO:0000259" key="9">
    <source>
        <dbReference type="Pfam" id="PF13802"/>
    </source>
</evidence>
<proteinExistence type="inferred from homology"/>
<feature type="signal peptide" evidence="7">
    <location>
        <begin position="1"/>
        <end position="19"/>
    </location>
</feature>
<dbReference type="InterPro" id="IPR025887">
    <property type="entry name" value="Glyco_hydro_31_N_dom"/>
</dbReference>
<feature type="domain" description="Glycoside hydrolase family 31 TIM barrel" evidence="8">
    <location>
        <begin position="274"/>
        <end position="664"/>
    </location>
</feature>
<dbReference type="SUPFAM" id="SSF51445">
    <property type="entry name" value="(Trans)glycosidases"/>
    <property type="match status" value="1"/>
</dbReference>
<evidence type="ECO:0000313" key="11">
    <source>
        <dbReference type="EMBL" id="KAI9262405.1"/>
    </source>
</evidence>
<dbReference type="Pfam" id="PF21365">
    <property type="entry name" value="Glyco_hydro_31_3rd"/>
    <property type="match status" value="1"/>
</dbReference>
<dbReference type="GO" id="GO:0004553">
    <property type="term" value="F:hydrolase activity, hydrolyzing O-glycosyl compounds"/>
    <property type="evidence" value="ECO:0007669"/>
    <property type="project" value="InterPro"/>
</dbReference>
<dbReference type="SUPFAM" id="SSF51011">
    <property type="entry name" value="Glycosyl hydrolase domain"/>
    <property type="match status" value="1"/>
</dbReference>
<dbReference type="InterPro" id="IPR017853">
    <property type="entry name" value="GH"/>
</dbReference>
<sequence>MLLRWFILLLIYRYLFVLAKNINYDSQHQVPILPPKTVAPGYTVQEELVKHYENGLEIPLKIQLDQSVYGKPIHELIVYVDYETKDRIHVKIVDKDHQQPIVPDSPMGVPRPSVLPVYTRNYEFQYTSTPSFGFQVVRKLDDHILFDTTDTSLVFEDQYLELTTHVPEEANIYGFGETTAPFRRTHNTTAMFTTGPHTPYGANVYGHHPFYIEIREGKAHGAMLLNAHGTDVVLDKGSITWKTIGGILDFYIFIPRDTEPDSVIRSYTDVIGNPVMPALWTLGWHQCRYGLKNVTEVEQVLDQYKEHQIPLETMWLDIDYMDQWKSFTLDPINYPKDKIIDLRNRLHQNDQHLVTILEPAFGAYPDYSAYRYGQELDIFMKNPDGSEYQGLVWPGYTAFTDSWHPNAPTFWNKQVGDWMQEIQPDGVWLDMNEPYSHCLGSCGTGRPAEEGIPLMQRPNNERETKEEHDERKKVLDEMVRMYSKDTRNLLYPGYKIHNYFGDLSEQTVAMSTLHHGDIPHYDLHSLYGHAQVYLVYQALLNHNKTERPFILTRSSFAGTGKYASHWTGDISSVWSSLRSSIPGILNFQLFGIPQTGADICGFLDEATEELCTRWHALGAFYPFARNHVARTSKPHYPYNWESTAEATRRALAIRYTLIPYLYTLFEEAHSTGLGPWRPLIFRFRKQEALLDNDRQVLIGDSLLLSPVLDQGTTTVDAQFPMGQVWYDWYTNALDVDTTQSSEVVTKTLDAPLEHIPLHIRGGSILPLKTTPHLVLKETIATPYTFLIALDQKGTASGTLFIDDGHTIEPELTTYYKLEFKDGKLEATGGFDYPNPEPLSTIKVLGKQVNDWSHATYDSTNFSLSKQQGIVVLENINIPLKKEFTIQFY</sequence>
<keyword evidence="12" id="KW-1185">Reference proteome</keyword>
<keyword evidence="2 6" id="KW-0378">Hydrolase</keyword>
<reference evidence="11" key="2">
    <citation type="submission" date="2023-02" db="EMBL/GenBank/DDBJ databases">
        <authorList>
            <consortium name="DOE Joint Genome Institute"/>
            <person name="Mondo S.J."/>
            <person name="Chang Y."/>
            <person name="Wang Y."/>
            <person name="Ahrendt S."/>
            <person name="Andreopoulos W."/>
            <person name="Barry K."/>
            <person name="Beard J."/>
            <person name="Benny G.L."/>
            <person name="Blankenship S."/>
            <person name="Bonito G."/>
            <person name="Cuomo C."/>
            <person name="Desiro A."/>
            <person name="Gervers K.A."/>
            <person name="Hundley H."/>
            <person name="Kuo A."/>
            <person name="LaButti K."/>
            <person name="Lang B.F."/>
            <person name="Lipzen A."/>
            <person name="O'Donnell K."/>
            <person name="Pangilinan J."/>
            <person name="Reynolds N."/>
            <person name="Sandor L."/>
            <person name="Smith M.W."/>
            <person name="Tsang A."/>
            <person name="Grigoriev I.V."/>
            <person name="Stajich J.E."/>
            <person name="Spatafora J.W."/>
        </authorList>
    </citation>
    <scope>NUCLEOTIDE SEQUENCE</scope>
    <source>
        <strain evidence="11">RSA 2281</strain>
    </source>
</reference>
<dbReference type="Gene3D" id="3.20.20.80">
    <property type="entry name" value="Glycosidases"/>
    <property type="match status" value="1"/>
</dbReference>
<comment type="caution">
    <text evidence="11">The sequence shown here is derived from an EMBL/GenBank/DDBJ whole genome shotgun (WGS) entry which is preliminary data.</text>
</comment>
<reference evidence="11" key="1">
    <citation type="journal article" date="2022" name="IScience">
        <title>Evolution of zygomycete secretomes and the origins of terrestrial fungal ecologies.</title>
        <authorList>
            <person name="Chang Y."/>
            <person name="Wang Y."/>
            <person name="Mondo S."/>
            <person name="Ahrendt S."/>
            <person name="Andreopoulos W."/>
            <person name="Barry K."/>
            <person name="Beard J."/>
            <person name="Benny G.L."/>
            <person name="Blankenship S."/>
            <person name="Bonito G."/>
            <person name="Cuomo C."/>
            <person name="Desiro A."/>
            <person name="Gervers K.A."/>
            <person name="Hundley H."/>
            <person name="Kuo A."/>
            <person name="LaButti K."/>
            <person name="Lang B.F."/>
            <person name="Lipzen A."/>
            <person name="O'Donnell K."/>
            <person name="Pangilinan J."/>
            <person name="Reynolds N."/>
            <person name="Sandor L."/>
            <person name="Smith M.E."/>
            <person name="Tsang A."/>
            <person name="Grigoriev I.V."/>
            <person name="Stajich J.E."/>
            <person name="Spatafora J.W."/>
        </authorList>
    </citation>
    <scope>NUCLEOTIDE SEQUENCE</scope>
    <source>
        <strain evidence="11">RSA 2281</strain>
    </source>
</reference>
<evidence type="ECO:0000256" key="1">
    <source>
        <dbReference type="ARBA" id="ARBA00007806"/>
    </source>
</evidence>
<dbReference type="InterPro" id="IPR030458">
    <property type="entry name" value="Glyco_hydro_31_AS"/>
</dbReference>
<accession>A0AAD5JZW4</accession>
<evidence type="ECO:0000256" key="3">
    <source>
        <dbReference type="ARBA" id="ARBA00023180"/>
    </source>
</evidence>
<dbReference type="Proteomes" id="UP001209540">
    <property type="component" value="Unassembled WGS sequence"/>
</dbReference>
<dbReference type="Pfam" id="PF01055">
    <property type="entry name" value="Glyco_hydro_31_2nd"/>
    <property type="match status" value="1"/>
</dbReference>
<feature type="chain" id="PRO_5042057486" description="Maltase" evidence="7">
    <location>
        <begin position="20"/>
        <end position="888"/>
    </location>
</feature>
<dbReference type="GO" id="GO:0030246">
    <property type="term" value="F:carbohydrate binding"/>
    <property type="evidence" value="ECO:0007669"/>
    <property type="project" value="InterPro"/>
</dbReference>
<feature type="domain" description="Glycosyl hydrolase family 31 C-terminal" evidence="10">
    <location>
        <begin position="675"/>
        <end position="765"/>
    </location>
</feature>
<evidence type="ECO:0000256" key="2">
    <source>
        <dbReference type="ARBA" id="ARBA00022801"/>
    </source>
</evidence>
<dbReference type="InterPro" id="IPR048395">
    <property type="entry name" value="Glyco_hydro_31_C"/>
</dbReference>
<evidence type="ECO:0000256" key="7">
    <source>
        <dbReference type="SAM" id="SignalP"/>
    </source>
</evidence>
<dbReference type="SUPFAM" id="SSF74650">
    <property type="entry name" value="Galactose mutarotase-like"/>
    <property type="match status" value="1"/>
</dbReference>
<dbReference type="PANTHER" id="PTHR22762:SF133">
    <property type="entry name" value="P-TYPE DOMAIN-CONTAINING PROTEIN"/>
    <property type="match status" value="1"/>
</dbReference>
<dbReference type="InterPro" id="IPR013780">
    <property type="entry name" value="Glyco_hydro_b"/>
</dbReference>
<dbReference type="CDD" id="cd06602">
    <property type="entry name" value="GH31_MGAM_SI_GAA"/>
    <property type="match status" value="1"/>
</dbReference>
<feature type="domain" description="Glycoside hydrolase family 31 N-terminal" evidence="9">
    <location>
        <begin position="135"/>
        <end position="231"/>
    </location>
</feature>
<dbReference type="Gene3D" id="2.60.40.1760">
    <property type="entry name" value="glycosyl hydrolase (family 31)"/>
    <property type="match status" value="1"/>
</dbReference>
<keyword evidence="3" id="KW-0325">Glycoprotein</keyword>
<dbReference type="Gene3D" id="2.60.40.1180">
    <property type="entry name" value="Golgi alpha-mannosidase II"/>
    <property type="match status" value="2"/>
</dbReference>
<evidence type="ECO:0000313" key="12">
    <source>
        <dbReference type="Proteomes" id="UP001209540"/>
    </source>
</evidence>
<dbReference type="PANTHER" id="PTHR22762">
    <property type="entry name" value="ALPHA-GLUCOSIDASE"/>
    <property type="match status" value="1"/>
</dbReference>
<dbReference type="Pfam" id="PF13802">
    <property type="entry name" value="Gal_mutarotas_2"/>
    <property type="match status" value="1"/>
</dbReference>
<keyword evidence="4 6" id="KW-0326">Glycosidase</keyword>
<evidence type="ECO:0000259" key="10">
    <source>
        <dbReference type="Pfam" id="PF21365"/>
    </source>
</evidence>
<dbReference type="GO" id="GO:0005975">
    <property type="term" value="P:carbohydrate metabolic process"/>
    <property type="evidence" value="ECO:0007669"/>
    <property type="project" value="InterPro"/>
</dbReference>
<evidence type="ECO:0000256" key="6">
    <source>
        <dbReference type="RuleBase" id="RU361185"/>
    </source>
</evidence>
<dbReference type="AlphaFoldDB" id="A0AAD5JZW4"/>
<dbReference type="CDD" id="cd14752">
    <property type="entry name" value="GH31_N"/>
    <property type="match status" value="1"/>
</dbReference>